<dbReference type="GO" id="GO:0003887">
    <property type="term" value="F:DNA-directed DNA polymerase activity"/>
    <property type="evidence" value="ECO:0007669"/>
    <property type="project" value="UniProtKB-KW"/>
</dbReference>
<evidence type="ECO:0000259" key="12">
    <source>
        <dbReference type="Pfam" id="PF13359"/>
    </source>
</evidence>
<dbReference type="Proteomes" id="UP000279307">
    <property type="component" value="Chromosome 4"/>
</dbReference>
<dbReference type="InterPro" id="IPR043502">
    <property type="entry name" value="DNA/RNA_pol_sf"/>
</dbReference>
<evidence type="ECO:0000256" key="3">
    <source>
        <dbReference type="ARBA" id="ARBA00012417"/>
    </source>
</evidence>
<evidence type="ECO:0000256" key="5">
    <source>
        <dbReference type="ARBA" id="ARBA00022695"/>
    </source>
</evidence>
<organism evidence="13 14">
    <name type="scientific">Ooceraea biroi</name>
    <name type="common">Clonal raider ant</name>
    <name type="synonym">Cerapachys biroi</name>
    <dbReference type="NCBI Taxonomy" id="2015173"/>
    <lineage>
        <taxon>Eukaryota</taxon>
        <taxon>Metazoa</taxon>
        <taxon>Ecdysozoa</taxon>
        <taxon>Arthropoda</taxon>
        <taxon>Hexapoda</taxon>
        <taxon>Insecta</taxon>
        <taxon>Pterygota</taxon>
        <taxon>Neoptera</taxon>
        <taxon>Endopterygota</taxon>
        <taxon>Hymenoptera</taxon>
        <taxon>Apocrita</taxon>
        <taxon>Aculeata</taxon>
        <taxon>Formicoidea</taxon>
        <taxon>Formicidae</taxon>
        <taxon>Dorylinae</taxon>
        <taxon>Ooceraea</taxon>
    </lineage>
</organism>
<dbReference type="InterPro" id="IPR036397">
    <property type="entry name" value="RNaseH_sf"/>
</dbReference>
<dbReference type="EMBL" id="QOIP01000004">
    <property type="protein sequence ID" value="RLU23880.1"/>
    <property type="molecule type" value="Genomic_DNA"/>
</dbReference>
<comment type="catalytic activity">
    <reaction evidence="10">
        <text>DNA(n) + a 2'-deoxyribonucleoside 5'-triphosphate = DNA(n+1) + diphosphate</text>
        <dbReference type="Rhea" id="RHEA:22508"/>
        <dbReference type="Rhea" id="RHEA-COMP:17339"/>
        <dbReference type="Rhea" id="RHEA-COMP:17340"/>
        <dbReference type="ChEBI" id="CHEBI:33019"/>
        <dbReference type="ChEBI" id="CHEBI:61560"/>
        <dbReference type="ChEBI" id="CHEBI:173112"/>
        <dbReference type="EC" id="2.7.7.7"/>
    </reaction>
</comment>
<evidence type="ECO:0000256" key="1">
    <source>
        <dbReference type="ARBA" id="ARBA00001968"/>
    </source>
</evidence>
<keyword evidence="7" id="KW-0479">Metal-binding</keyword>
<dbReference type="InterPro" id="IPR012337">
    <property type="entry name" value="RNaseH-like_sf"/>
</dbReference>
<comment type="caution">
    <text evidence="13">The sequence shown here is derived from an EMBL/GenBank/DDBJ whole genome shotgun (WGS) entry which is preliminary data.</text>
</comment>
<dbReference type="GO" id="GO:0006260">
    <property type="term" value="P:DNA replication"/>
    <property type="evidence" value="ECO:0007669"/>
    <property type="project" value="UniProtKB-KW"/>
</dbReference>
<dbReference type="InterPro" id="IPR044925">
    <property type="entry name" value="His-Me_finger_sf"/>
</dbReference>
<gene>
    <name evidence="13" type="ORF">DMN91_004088</name>
</gene>
<reference evidence="13 14" key="1">
    <citation type="journal article" date="2018" name="Genome Res.">
        <title>The genomic architecture and molecular evolution of ant odorant receptors.</title>
        <authorList>
            <person name="McKenzie S.K."/>
            <person name="Kronauer D.J.C."/>
        </authorList>
    </citation>
    <scope>NUCLEOTIDE SEQUENCE [LARGE SCALE GENOMIC DNA]</scope>
    <source>
        <strain evidence="13">Clonal line C1</strain>
    </source>
</reference>
<evidence type="ECO:0000256" key="9">
    <source>
        <dbReference type="ARBA" id="ARBA00023125"/>
    </source>
</evidence>
<dbReference type="SUPFAM" id="SSF56672">
    <property type="entry name" value="DNA/RNA polymerases"/>
    <property type="match status" value="1"/>
</dbReference>
<dbReference type="GO" id="GO:0003677">
    <property type="term" value="F:DNA binding"/>
    <property type="evidence" value="ECO:0007669"/>
    <property type="project" value="UniProtKB-KW"/>
</dbReference>
<keyword evidence="5" id="KW-0548">Nucleotidyltransferase</keyword>
<keyword evidence="9" id="KW-0238">DNA-binding</keyword>
<proteinExistence type="inferred from homology"/>
<dbReference type="Pfam" id="PF03175">
    <property type="entry name" value="DNA_pol_B_2"/>
    <property type="match status" value="1"/>
</dbReference>
<evidence type="ECO:0000256" key="10">
    <source>
        <dbReference type="ARBA" id="ARBA00049244"/>
    </source>
</evidence>
<dbReference type="InterPro" id="IPR027806">
    <property type="entry name" value="HARBI1_dom"/>
</dbReference>
<dbReference type="EC" id="2.7.7.7" evidence="3"/>
<dbReference type="SUPFAM" id="SSF54060">
    <property type="entry name" value="His-Me finger endonucleases"/>
    <property type="match status" value="1"/>
</dbReference>
<evidence type="ECO:0000256" key="7">
    <source>
        <dbReference type="ARBA" id="ARBA00022723"/>
    </source>
</evidence>
<keyword evidence="6" id="KW-0235">DNA replication</keyword>
<name>A0A3L8DTV2_OOCBI</name>
<dbReference type="GO" id="GO:0042575">
    <property type="term" value="C:DNA polymerase complex"/>
    <property type="evidence" value="ECO:0007669"/>
    <property type="project" value="UniProtKB-ARBA"/>
</dbReference>
<sequence length="784" mass="90454">MLSVALAYRVGESTAHMIVKETCAVIAKVLMPLYMKPPLEEQWKEICAQFLGLWNLPNCAGAIDGKHITIQAPPNSGSIYINYKKTFSIVLMAACDARYRFTLFDVGAYGSDSDGGILSRSAFGKALYEGTLNLPRGTARLPGSDKETPCYFVGDEAFKMSMNLMRPYPGKALNDQKRIFNYRLSQARRTIENTFGILAARWRILRRPISAGPDVVDKFVLAAMCLHNFLKEVAYHSATHCHICKEPFAQDETRVRDHCHLTGRYRGPAHSNCNLNYKESYTIPIVFHNLFGYNSHFIIKELASNFKGTIELLPITKEKYISFTKNVNEADAVFRNHVKLRFIDSLRFLSSSLDRLASFLSKDKLKILRSEFSNLSIEDFDLLTRKGVFPYEYVDCVEKLQDTRLPPRESFYSSLTGDTIFESDYAHAENIWQRFAIQTLDEYSDLYLKTDVLLLVDIFENFHDSCITSYGLDAAYYYTLPGFTWDAMLKHTRINFELLTDIDMVMFIECGIRGGLSQCSNRYARANNKYMESYDPSKPSSYLTYFDVNNLYGWAMSQPLPYADFQWVDDVSDFDVNTIAPDSSTGYILEIDLEYPQYLHDAHTDLPFCPTRDKPPSKRQDKLLATLYDKERYVIRYRNLQQCTRHGLRITKIHRVLQFAQSTWHRRYGAEALIAKPNFHSRSVLSENLVAIELRKFQVKFNKPIYVGMCILDISKTCLYEFHHEYMDKTCYELQLKCQYFLQMQAMVVYGGRRLTSRKASKVFNSTDYMAYGKILEIILILGE</sequence>
<dbReference type="PANTHER" id="PTHR31511:SF12">
    <property type="entry name" value="RHO TERMINATION FACTOR N-TERMINAL DOMAIN-CONTAINING PROTEIN"/>
    <property type="match status" value="1"/>
</dbReference>
<dbReference type="Gene3D" id="3.30.420.10">
    <property type="entry name" value="Ribonuclease H-like superfamily/Ribonuclease H"/>
    <property type="match status" value="1"/>
</dbReference>
<evidence type="ECO:0000313" key="14">
    <source>
        <dbReference type="Proteomes" id="UP000279307"/>
    </source>
</evidence>
<dbReference type="GO" id="GO:0000166">
    <property type="term" value="F:nucleotide binding"/>
    <property type="evidence" value="ECO:0007669"/>
    <property type="project" value="InterPro"/>
</dbReference>
<evidence type="ECO:0000256" key="2">
    <source>
        <dbReference type="ARBA" id="ARBA00005755"/>
    </source>
</evidence>
<dbReference type="AlphaFoldDB" id="A0A3L8DTV2"/>
<accession>A0A3L8DTV2</accession>
<feature type="domain" description="DNA-directed DNA polymerase family B mitochondria/virus" evidence="11">
    <location>
        <begin position="284"/>
        <end position="659"/>
    </location>
</feature>
<evidence type="ECO:0000259" key="11">
    <source>
        <dbReference type="Pfam" id="PF03175"/>
    </source>
</evidence>
<evidence type="ECO:0000256" key="8">
    <source>
        <dbReference type="ARBA" id="ARBA00022932"/>
    </source>
</evidence>
<dbReference type="SUPFAM" id="SSF53098">
    <property type="entry name" value="Ribonuclease H-like"/>
    <property type="match status" value="1"/>
</dbReference>
<keyword evidence="4" id="KW-0808">Transferase</keyword>
<evidence type="ECO:0000256" key="4">
    <source>
        <dbReference type="ARBA" id="ARBA00022679"/>
    </source>
</evidence>
<comment type="similarity">
    <text evidence="2">Belongs to the DNA polymerase type-B family.</text>
</comment>
<dbReference type="Pfam" id="PF13359">
    <property type="entry name" value="DDE_Tnp_4"/>
    <property type="match status" value="1"/>
</dbReference>
<dbReference type="InterPro" id="IPR004868">
    <property type="entry name" value="DNA-dir_DNA_pol_B_mt/vir"/>
</dbReference>
<dbReference type="GO" id="GO:0046872">
    <property type="term" value="F:metal ion binding"/>
    <property type="evidence" value="ECO:0007669"/>
    <property type="project" value="UniProtKB-KW"/>
</dbReference>
<protein>
    <recommendedName>
        <fullName evidence="3">DNA-directed DNA polymerase</fullName>
        <ecNumber evidence="3">2.7.7.7</ecNumber>
    </recommendedName>
</protein>
<dbReference type="OrthoDB" id="7554705at2759"/>
<keyword evidence="8" id="KW-0239">DNA-directed DNA polymerase</keyword>
<comment type="cofactor">
    <cofactor evidence="1">
        <name>a divalent metal cation</name>
        <dbReference type="ChEBI" id="CHEBI:60240"/>
    </cofactor>
</comment>
<dbReference type="PANTHER" id="PTHR31511">
    <property type="entry name" value="PROTEIN CBG23764"/>
    <property type="match status" value="1"/>
</dbReference>
<evidence type="ECO:0000313" key="13">
    <source>
        <dbReference type="EMBL" id="RLU23880.1"/>
    </source>
</evidence>
<evidence type="ECO:0000256" key="6">
    <source>
        <dbReference type="ARBA" id="ARBA00022705"/>
    </source>
</evidence>
<feature type="domain" description="DDE Tnp4" evidence="12">
    <location>
        <begin position="63"/>
        <end position="228"/>
    </location>
</feature>